<comment type="caution">
    <text evidence="1">The sequence shown here is derived from an EMBL/GenBank/DDBJ whole genome shotgun (WGS) entry which is preliminary data.</text>
</comment>
<dbReference type="SUPFAM" id="SSF55961">
    <property type="entry name" value="Bet v1-like"/>
    <property type="match status" value="1"/>
</dbReference>
<dbReference type="EMBL" id="JAAXYH010000003">
    <property type="protein sequence ID" value="NMH64954.1"/>
    <property type="molecule type" value="Genomic_DNA"/>
</dbReference>
<organism evidence="1 2">
    <name type="scientific">Shewanella salipaludis</name>
    <dbReference type="NCBI Taxonomy" id="2723052"/>
    <lineage>
        <taxon>Bacteria</taxon>
        <taxon>Pseudomonadati</taxon>
        <taxon>Pseudomonadota</taxon>
        <taxon>Gammaproteobacteria</taxon>
        <taxon>Alteromonadales</taxon>
        <taxon>Shewanellaceae</taxon>
        <taxon>Shewanella</taxon>
    </lineage>
</organism>
<dbReference type="Gene3D" id="3.30.530.20">
    <property type="match status" value="1"/>
</dbReference>
<name>A0A972FTI2_9GAMM</name>
<protein>
    <submittedName>
        <fullName evidence="1">SRPBCC family protein</fullName>
    </submittedName>
</protein>
<sequence>MFRKILFVLAVIIAIPLVAALFVKQDYGVTTSISINKPVAQVFDYVKLLKNQDNYSVWAKMDPDMKQTFRGTDGTVGFVSAWASDKEEVGSGEQEIIAITEGKRIDYELRFITPFAATDRAFMTTEAVEDDETLVGWGFVGHIDYPMNLMLLFVDLETMVGKDLQQGLNQLKVILEKQ</sequence>
<keyword evidence="2" id="KW-1185">Reference proteome</keyword>
<dbReference type="Proteomes" id="UP000737113">
    <property type="component" value="Unassembled WGS sequence"/>
</dbReference>
<gene>
    <name evidence="1" type="ORF">HC757_07180</name>
</gene>
<evidence type="ECO:0000313" key="1">
    <source>
        <dbReference type="EMBL" id="NMH64954.1"/>
    </source>
</evidence>
<dbReference type="Pfam" id="PF10604">
    <property type="entry name" value="Polyketide_cyc2"/>
    <property type="match status" value="1"/>
</dbReference>
<evidence type="ECO:0000313" key="2">
    <source>
        <dbReference type="Proteomes" id="UP000737113"/>
    </source>
</evidence>
<dbReference type="InterPro" id="IPR019587">
    <property type="entry name" value="Polyketide_cyclase/dehydratase"/>
</dbReference>
<dbReference type="RefSeq" id="WP_169563615.1">
    <property type="nucleotide sequence ID" value="NZ_JAAXYH010000003.1"/>
</dbReference>
<dbReference type="CDD" id="cd07818">
    <property type="entry name" value="SRPBCC_1"/>
    <property type="match status" value="1"/>
</dbReference>
<dbReference type="InterPro" id="IPR023393">
    <property type="entry name" value="START-like_dom_sf"/>
</dbReference>
<dbReference type="AlphaFoldDB" id="A0A972FTI2"/>
<reference evidence="1" key="1">
    <citation type="submission" date="2020-04" db="EMBL/GenBank/DDBJ databases">
        <title>Description of Shewanella salipaludis sp. nov., isolated from a salt marsh.</title>
        <authorList>
            <person name="Park S."/>
            <person name="Yoon J.-H."/>
        </authorList>
    </citation>
    <scope>NUCLEOTIDE SEQUENCE</scope>
    <source>
        <strain evidence="1">SHSM-M6</strain>
    </source>
</reference>
<proteinExistence type="predicted"/>
<accession>A0A972FTI2</accession>